<evidence type="ECO:0000313" key="3">
    <source>
        <dbReference type="Proteomes" id="UP000796880"/>
    </source>
</evidence>
<dbReference type="Proteomes" id="UP000796880">
    <property type="component" value="Unassembled WGS sequence"/>
</dbReference>
<proteinExistence type="predicted"/>
<evidence type="ECO:0000256" key="1">
    <source>
        <dbReference type="SAM" id="MobiDB-lite"/>
    </source>
</evidence>
<keyword evidence="3" id="KW-1185">Reference proteome</keyword>
<evidence type="ECO:0000313" key="2">
    <source>
        <dbReference type="EMBL" id="KAF3457756.1"/>
    </source>
</evidence>
<feature type="compositionally biased region" description="Acidic residues" evidence="1">
    <location>
        <begin position="85"/>
        <end position="95"/>
    </location>
</feature>
<feature type="region of interest" description="Disordered" evidence="1">
    <location>
        <begin position="77"/>
        <end position="121"/>
    </location>
</feature>
<comment type="caution">
    <text evidence="2">The sequence shown here is derived from an EMBL/GenBank/DDBJ whole genome shotgun (WGS) entry which is preliminary data.</text>
</comment>
<gene>
    <name evidence="2" type="ORF">FNV43_RR02415</name>
</gene>
<name>A0A8K0HRF7_9ROSA</name>
<organism evidence="2 3">
    <name type="scientific">Rhamnella rubrinervis</name>
    <dbReference type="NCBI Taxonomy" id="2594499"/>
    <lineage>
        <taxon>Eukaryota</taxon>
        <taxon>Viridiplantae</taxon>
        <taxon>Streptophyta</taxon>
        <taxon>Embryophyta</taxon>
        <taxon>Tracheophyta</taxon>
        <taxon>Spermatophyta</taxon>
        <taxon>Magnoliopsida</taxon>
        <taxon>eudicotyledons</taxon>
        <taxon>Gunneridae</taxon>
        <taxon>Pentapetalae</taxon>
        <taxon>rosids</taxon>
        <taxon>fabids</taxon>
        <taxon>Rosales</taxon>
        <taxon>Rhamnaceae</taxon>
        <taxon>rhamnoid group</taxon>
        <taxon>Rhamneae</taxon>
        <taxon>Rhamnella</taxon>
    </lineage>
</organism>
<feature type="compositionally biased region" description="Basic and acidic residues" evidence="1">
    <location>
        <begin position="112"/>
        <end position="121"/>
    </location>
</feature>
<sequence length="121" mass="13463">MGHSERVLGFEHVLADVSVTTYEPSRLSNWVRRRRDPLVEEPVPSTVGYQDVGLDAESSHHEQERGLHTVARYLTDAQGFGGSPDAEEDPEEVVTEDSMGTDDYVPSGYTSEPKDPEDFDP</sequence>
<dbReference type="AlphaFoldDB" id="A0A8K0HRF7"/>
<dbReference type="EMBL" id="VOIH02000001">
    <property type="protein sequence ID" value="KAF3457756.1"/>
    <property type="molecule type" value="Genomic_DNA"/>
</dbReference>
<reference evidence="2" key="1">
    <citation type="submission" date="2020-03" db="EMBL/GenBank/DDBJ databases">
        <title>A high-quality chromosome-level genome assembly of a woody plant with both climbing and erect habits, Rhamnella rubrinervis.</title>
        <authorList>
            <person name="Lu Z."/>
            <person name="Yang Y."/>
            <person name="Zhu X."/>
            <person name="Sun Y."/>
        </authorList>
    </citation>
    <scope>NUCLEOTIDE SEQUENCE</scope>
    <source>
        <strain evidence="2">BYM</strain>
        <tissue evidence="2">Leaf</tissue>
    </source>
</reference>
<protein>
    <submittedName>
        <fullName evidence="2">Uncharacterized protein</fullName>
    </submittedName>
</protein>
<accession>A0A8K0HRF7</accession>